<dbReference type="GO" id="GO:0016747">
    <property type="term" value="F:acyltransferase activity, transferring groups other than amino-acyl groups"/>
    <property type="evidence" value="ECO:0007669"/>
    <property type="project" value="InterPro"/>
</dbReference>
<dbReference type="PROSITE" id="PS51729">
    <property type="entry name" value="GNAT_YJDJ"/>
    <property type="match status" value="1"/>
</dbReference>
<dbReference type="Proteomes" id="UP000614490">
    <property type="component" value="Unassembled WGS sequence"/>
</dbReference>
<dbReference type="PROSITE" id="PS51186">
    <property type="entry name" value="GNAT"/>
    <property type="match status" value="1"/>
</dbReference>
<name>A0A931HY67_9BACI</name>
<proteinExistence type="predicted"/>
<dbReference type="EMBL" id="JADZSC010000004">
    <property type="protein sequence ID" value="MBH0231609.1"/>
    <property type="molecule type" value="Genomic_DNA"/>
</dbReference>
<protein>
    <submittedName>
        <fullName evidence="3">N-acetyltransferase</fullName>
    </submittedName>
</protein>
<dbReference type="InterPro" id="IPR000182">
    <property type="entry name" value="GNAT_dom"/>
</dbReference>
<dbReference type="InterPro" id="IPR045057">
    <property type="entry name" value="Gcn5-rel_NAT"/>
</dbReference>
<dbReference type="AlphaFoldDB" id="A0A931HY67"/>
<evidence type="ECO:0000259" key="1">
    <source>
        <dbReference type="PROSITE" id="PS51186"/>
    </source>
</evidence>
<dbReference type="InterPro" id="IPR016181">
    <property type="entry name" value="Acyl_CoA_acyltransferase"/>
</dbReference>
<feature type="domain" description="N-acetyltransferase" evidence="1">
    <location>
        <begin position="1"/>
        <end position="91"/>
    </location>
</feature>
<evidence type="ECO:0000313" key="3">
    <source>
        <dbReference type="EMBL" id="MBH0231609.1"/>
    </source>
</evidence>
<gene>
    <name evidence="3" type="ORF">H0267_15470</name>
</gene>
<dbReference type="Gene3D" id="3.40.630.30">
    <property type="match status" value="1"/>
</dbReference>
<dbReference type="RefSeq" id="WP_197318246.1">
    <property type="nucleotide sequence ID" value="NZ_JADZSC010000004.1"/>
</dbReference>
<dbReference type="PANTHER" id="PTHR31435">
    <property type="entry name" value="PROTEIN NATD1"/>
    <property type="match status" value="1"/>
</dbReference>
<evidence type="ECO:0000313" key="4">
    <source>
        <dbReference type="Proteomes" id="UP000614490"/>
    </source>
</evidence>
<feature type="domain" description="N-acetyltransferase" evidence="2">
    <location>
        <begin position="4"/>
        <end position="90"/>
    </location>
</feature>
<keyword evidence="4" id="KW-1185">Reference proteome</keyword>
<dbReference type="Pfam" id="PF14542">
    <property type="entry name" value="Acetyltransf_CG"/>
    <property type="match status" value="1"/>
</dbReference>
<accession>A0A931HY67</accession>
<sequence>MNPEVIEENGRFYIGDPEHPKAYLAFEHEGDTMTITSTVVDPNERNQGLGTELVDYAVNYARKHKLNIDPVCSFAREIIKETPEYHVVWNG</sequence>
<reference evidence="3 4" key="1">
    <citation type="journal article" date="2005" name="Int. J. Syst. Evol. Microbiol.">
        <title>Halobacillus yeomjeoni sp. nov., isolated from a marine solar saltern in Korea.</title>
        <authorList>
            <person name="Yoon J.H."/>
            <person name="Kang S.J."/>
            <person name="Lee C.H."/>
            <person name="Oh H.W."/>
            <person name="Oh T.K."/>
        </authorList>
    </citation>
    <scope>NUCLEOTIDE SEQUENCE [LARGE SCALE GENOMIC DNA]</scope>
    <source>
        <strain evidence="3 4">KCTC 3957</strain>
    </source>
</reference>
<dbReference type="SUPFAM" id="SSF55729">
    <property type="entry name" value="Acyl-CoA N-acyltransferases (Nat)"/>
    <property type="match status" value="1"/>
</dbReference>
<evidence type="ECO:0000259" key="2">
    <source>
        <dbReference type="PROSITE" id="PS51729"/>
    </source>
</evidence>
<dbReference type="CDD" id="cd04301">
    <property type="entry name" value="NAT_SF"/>
    <property type="match status" value="1"/>
</dbReference>
<comment type="caution">
    <text evidence="3">The sequence shown here is derived from an EMBL/GenBank/DDBJ whole genome shotgun (WGS) entry which is preliminary data.</text>
</comment>
<organism evidence="3 4">
    <name type="scientific">Halobacillus yeomjeoni</name>
    <dbReference type="NCBI Taxonomy" id="311194"/>
    <lineage>
        <taxon>Bacteria</taxon>
        <taxon>Bacillati</taxon>
        <taxon>Bacillota</taxon>
        <taxon>Bacilli</taxon>
        <taxon>Bacillales</taxon>
        <taxon>Bacillaceae</taxon>
        <taxon>Halobacillus</taxon>
    </lineage>
</organism>
<dbReference type="InterPro" id="IPR031165">
    <property type="entry name" value="GNAT_YJDJ"/>
</dbReference>
<dbReference type="PANTHER" id="PTHR31435:SF10">
    <property type="entry name" value="BSR4717 PROTEIN"/>
    <property type="match status" value="1"/>
</dbReference>